<dbReference type="PANTHER" id="PTHR43422">
    <property type="entry name" value="THIAMINE THIAZOLE SYNTHASE"/>
    <property type="match status" value="1"/>
</dbReference>
<dbReference type="EMBL" id="RFFH01000004">
    <property type="protein sequence ID" value="RMI32611.1"/>
    <property type="molecule type" value="Genomic_DNA"/>
</dbReference>
<evidence type="ECO:0000313" key="3">
    <source>
        <dbReference type="Proteomes" id="UP000279275"/>
    </source>
</evidence>
<dbReference type="Pfam" id="PF01494">
    <property type="entry name" value="FAD_binding_3"/>
    <property type="match status" value="1"/>
</dbReference>
<gene>
    <name evidence="2" type="ORF">EBN03_11570</name>
</gene>
<reference evidence="2 3" key="1">
    <citation type="submission" date="2018-10" db="EMBL/GenBank/DDBJ databases">
        <title>Isolation from cow dung.</title>
        <authorList>
            <person name="Ling L."/>
        </authorList>
    </citation>
    <scope>NUCLEOTIDE SEQUENCE [LARGE SCALE GENOMIC DNA]</scope>
    <source>
        <strain evidence="2 3">NEAU-LL90</strain>
    </source>
</reference>
<proteinExistence type="predicted"/>
<keyword evidence="3" id="KW-1185">Reference proteome</keyword>
<dbReference type="Proteomes" id="UP000279275">
    <property type="component" value="Unassembled WGS sequence"/>
</dbReference>
<evidence type="ECO:0000313" key="2">
    <source>
        <dbReference type="EMBL" id="RMI32611.1"/>
    </source>
</evidence>
<dbReference type="GO" id="GO:0071949">
    <property type="term" value="F:FAD binding"/>
    <property type="evidence" value="ECO:0007669"/>
    <property type="project" value="InterPro"/>
</dbReference>
<dbReference type="PANTHER" id="PTHR43422:SF3">
    <property type="entry name" value="THIAMINE THIAZOLE SYNTHASE"/>
    <property type="match status" value="1"/>
</dbReference>
<protein>
    <submittedName>
        <fullName evidence="2">FAD-binding protein</fullName>
    </submittedName>
</protein>
<feature type="domain" description="FAD-binding" evidence="1">
    <location>
        <begin position="19"/>
        <end position="361"/>
    </location>
</feature>
<comment type="caution">
    <text evidence="2">The sequence shown here is derived from an EMBL/GenBank/DDBJ whole genome shotgun (WGS) entry which is preliminary data.</text>
</comment>
<organism evidence="2 3">
    <name type="scientific">Nocardia stercoris</name>
    <dbReference type="NCBI Taxonomy" id="2483361"/>
    <lineage>
        <taxon>Bacteria</taxon>
        <taxon>Bacillati</taxon>
        <taxon>Actinomycetota</taxon>
        <taxon>Actinomycetes</taxon>
        <taxon>Mycobacteriales</taxon>
        <taxon>Nocardiaceae</taxon>
        <taxon>Nocardia</taxon>
    </lineage>
</organism>
<dbReference type="AlphaFoldDB" id="A0A3M2L4V8"/>
<dbReference type="InterPro" id="IPR036188">
    <property type="entry name" value="FAD/NAD-bd_sf"/>
</dbReference>
<accession>A0A3M2L4V8</accession>
<dbReference type="Gene3D" id="3.50.50.60">
    <property type="entry name" value="FAD/NAD(P)-binding domain"/>
    <property type="match status" value="1"/>
</dbReference>
<sequence>MVRRGAHDAPRRRGSGMSSVLVLGGGFAGLLAAAAAGPYADTVTVVERDAYPVEPQPRRGQPQARHPHFLAPGGVLGAERLLPGVTDRLAALGAHRIGVGADLLFRAAGGGWLDRADTGRVGISCTRNLLDHAVRELIREQYPVMFRTGCDAVELIGDSRAIRGARVRDLRTGAVDEYEADLVIDATGRGSRAAAWLDRLGIAVPGAETVDSGHAYATQMFRAAPGAESDFPMILIQADGRSGRPAANAILLPVENGQWQVAVGGTRGMSLPTDDAEFRTYARDRPADPLLGDMLAGAESLSGTMVSRSSGNRRWRFDRIRHRPCGFVVTGDAATALNPVYGHGLSTAVRCATAIRATLAARGADPVAAAGLQRSICRAASDPWQIATSQDRQFSATDGAPLSALERAQLRYGEQALRAAAYHPAVAAIVSDVMFLARPARSMGHPVVAAGALLGSRRPVRSEAPLSAREFGFRTSGRVA</sequence>
<dbReference type="InterPro" id="IPR002938">
    <property type="entry name" value="FAD-bd"/>
</dbReference>
<name>A0A3M2L4V8_9NOCA</name>
<dbReference type="SUPFAM" id="SSF51905">
    <property type="entry name" value="FAD/NAD(P)-binding domain"/>
    <property type="match status" value="1"/>
</dbReference>
<evidence type="ECO:0000259" key="1">
    <source>
        <dbReference type="Pfam" id="PF01494"/>
    </source>
</evidence>